<dbReference type="Pfam" id="PF00582">
    <property type="entry name" value="Usp"/>
    <property type="match status" value="2"/>
</dbReference>
<dbReference type="EMBL" id="CP051217">
    <property type="protein sequence ID" value="QJB70504.1"/>
    <property type="molecule type" value="Genomic_DNA"/>
</dbReference>
<dbReference type="Gene3D" id="3.40.50.620">
    <property type="entry name" value="HUPs"/>
    <property type="match status" value="2"/>
</dbReference>
<comment type="similarity">
    <text evidence="1">Belongs to the universal stress protein A family.</text>
</comment>
<feature type="domain" description="UspA" evidence="2">
    <location>
        <begin position="4"/>
        <end position="129"/>
    </location>
</feature>
<dbReference type="InterPro" id="IPR006015">
    <property type="entry name" value="Universal_stress_UspA"/>
</dbReference>
<evidence type="ECO:0000313" key="3">
    <source>
        <dbReference type="EMBL" id="QJB70504.1"/>
    </source>
</evidence>
<evidence type="ECO:0000313" key="4">
    <source>
        <dbReference type="Proteomes" id="UP000501600"/>
    </source>
</evidence>
<name>A0A6H2DQ89_9SPHN</name>
<proteinExistence type="inferred from homology"/>
<dbReference type="AlphaFoldDB" id="A0A6H2DQ89"/>
<gene>
    <name evidence="3" type="ORF">HF685_15580</name>
</gene>
<dbReference type="PRINTS" id="PR01438">
    <property type="entry name" value="UNVRSLSTRESS"/>
</dbReference>
<accession>A0A6H2DQ89</accession>
<organism evidence="3 4">
    <name type="scientific">Parasphingorhabdus halotolerans</name>
    <dbReference type="NCBI Taxonomy" id="2725558"/>
    <lineage>
        <taxon>Bacteria</taxon>
        <taxon>Pseudomonadati</taxon>
        <taxon>Pseudomonadota</taxon>
        <taxon>Alphaproteobacteria</taxon>
        <taxon>Sphingomonadales</taxon>
        <taxon>Sphingomonadaceae</taxon>
        <taxon>Parasphingorhabdus</taxon>
    </lineage>
</organism>
<feature type="domain" description="UspA" evidence="2">
    <location>
        <begin position="136"/>
        <end position="272"/>
    </location>
</feature>
<dbReference type="PANTHER" id="PTHR46268:SF6">
    <property type="entry name" value="UNIVERSAL STRESS PROTEIN UP12"/>
    <property type="match status" value="1"/>
</dbReference>
<dbReference type="Proteomes" id="UP000501600">
    <property type="component" value="Chromosome"/>
</dbReference>
<protein>
    <submittedName>
        <fullName evidence="3">Universal stress protein</fullName>
    </submittedName>
</protein>
<keyword evidence="4" id="KW-1185">Reference proteome</keyword>
<evidence type="ECO:0000256" key="1">
    <source>
        <dbReference type="ARBA" id="ARBA00008791"/>
    </source>
</evidence>
<dbReference type="RefSeq" id="WP_168820891.1">
    <property type="nucleotide sequence ID" value="NZ_CP051217.1"/>
</dbReference>
<dbReference type="InterPro" id="IPR014729">
    <property type="entry name" value="Rossmann-like_a/b/a_fold"/>
</dbReference>
<evidence type="ECO:0000259" key="2">
    <source>
        <dbReference type="Pfam" id="PF00582"/>
    </source>
</evidence>
<sequence length="273" mass="29954">MKHKPILLATDMTARCDRPLDRALMLAKLWETQLIIAHVVDPKTAGKKGLIPSDISIRIREELPVTDVDVRISVHMGNISDEILGVAKSEGCGLIVTGVAHYDGISDIFLGTPVDHLLRSAPIPILIVKRKPILPYDNIVIATDFSSCALKALNTAAALFPKSPLHLVHAYHVPYTGWLKSDAVEKEVDSEEAKLMERFLAQTSIDNETFDRLSSSIEKGEPGKIILQKIEETKSELVVLGTSGRSGTVHTSLGTNARLVLGWLKQDVLMVRE</sequence>
<dbReference type="InterPro" id="IPR006016">
    <property type="entry name" value="UspA"/>
</dbReference>
<dbReference type="PANTHER" id="PTHR46268">
    <property type="entry name" value="STRESS RESPONSE PROTEIN NHAX"/>
    <property type="match status" value="1"/>
</dbReference>
<dbReference type="KEGG" id="phao:HF685_15580"/>
<reference evidence="3 4" key="1">
    <citation type="submission" date="2020-04" db="EMBL/GenBank/DDBJ databases">
        <title>Genome sequence for Sphingorhabdus sp. strain M1.</title>
        <authorList>
            <person name="Park S.-J."/>
        </authorList>
    </citation>
    <scope>NUCLEOTIDE SEQUENCE [LARGE SCALE GENOMIC DNA]</scope>
    <source>
        <strain evidence="3 4">JK6</strain>
    </source>
</reference>
<dbReference type="SUPFAM" id="SSF52402">
    <property type="entry name" value="Adenine nucleotide alpha hydrolases-like"/>
    <property type="match status" value="2"/>
</dbReference>
<dbReference type="CDD" id="cd00293">
    <property type="entry name" value="USP-like"/>
    <property type="match status" value="2"/>
</dbReference>